<accession>A0A2P4X5B8</accession>
<organism evidence="1 2">
    <name type="scientific">Phytophthora palmivora</name>
    <dbReference type="NCBI Taxonomy" id="4796"/>
    <lineage>
        <taxon>Eukaryota</taxon>
        <taxon>Sar</taxon>
        <taxon>Stramenopiles</taxon>
        <taxon>Oomycota</taxon>
        <taxon>Peronosporomycetes</taxon>
        <taxon>Peronosporales</taxon>
        <taxon>Peronosporaceae</taxon>
        <taxon>Phytophthora</taxon>
    </lineage>
</organism>
<sequence>MRRCSAVKDRSSVIELHQMHISDRFVLSEDNGLYYLGTSSGKGNHQQEDMLLRLVVPTMMIQEVLQKATTRQRVVAKGSSERLTGSESITIGSVSLRPWGVTYDFALIAV</sequence>
<keyword evidence="2" id="KW-1185">Reference proteome</keyword>
<proteinExistence type="predicted"/>
<evidence type="ECO:0000313" key="2">
    <source>
        <dbReference type="Proteomes" id="UP000237271"/>
    </source>
</evidence>
<name>A0A2P4X5B8_9STRA</name>
<comment type="caution">
    <text evidence="1">The sequence shown here is derived from an EMBL/GenBank/DDBJ whole genome shotgun (WGS) entry which is preliminary data.</text>
</comment>
<dbReference type="EMBL" id="NCKW01016833">
    <property type="protein sequence ID" value="POM60754.1"/>
    <property type="molecule type" value="Genomic_DNA"/>
</dbReference>
<gene>
    <name evidence="1" type="ORF">PHPALM_30369</name>
</gene>
<dbReference type="AlphaFoldDB" id="A0A2P4X5B8"/>
<dbReference type="Proteomes" id="UP000237271">
    <property type="component" value="Unassembled WGS sequence"/>
</dbReference>
<reference evidence="1 2" key="1">
    <citation type="journal article" date="2017" name="Genome Biol. Evol.">
        <title>Phytophthora megakarya and P. palmivora, closely related causal agents of cacao black pod rot, underwent increases in genome sizes and gene numbers by different mechanisms.</title>
        <authorList>
            <person name="Ali S.S."/>
            <person name="Shao J."/>
            <person name="Lary D.J."/>
            <person name="Kronmiller B."/>
            <person name="Shen D."/>
            <person name="Strem M.D."/>
            <person name="Amoako-Attah I."/>
            <person name="Akrofi A.Y."/>
            <person name="Begoude B.A."/>
            <person name="Ten Hoopen G.M."/>
            <person name="Coulibaly K."/>
            <person name="Kebe B.I."/>
            <person name="Melnick R.L."/>
            <person name="Guiltinan M.J."/>
            <person name="Tyler B.M."/>
            <person name="Meinhardt L.W."/>
            <person name="Bailey B.A."/>
        </authorList>
    </citation>
    <scope>NUCLEOTIDE SEQUENCE [LARGE SCALE GENOMIC DNA]</scope>
    <source>
        <strain evidence="2">sbr112.9</strain>
    </source>
</reference>
<protein>
    <submittedName>
        <fullName evidence="1">Uncharacterized protein</fullName>
    </submittedName>
</protein>
<evidence type="ECO:0000313" key="1">
    <source>
        <dbReference type="EMBL" id="POM60754.1"/>
    </source>
</evidence>